<dbReference type="EMBL" id="CP041253">
    <property type="protein sequence ID" value="QDH78729.1"/>
    <property type="molecule type" value="Genomic_DNA"/>
</dbReference>
<dbReference type="OrthoDB" id="7445930at2"/>
<protein>
    <recommendedName>
        <fullName evidence="1">Multi-ubiquitin domain-containing protein</fullName>
    </recommendedName>
</protein>
<reference evidence="2 3" key="1">
    <citation type="submission" date="2019-06" db="EMBL/GenBank/DDBJ databases">
        <title>Echinicola alkalisoli sp. nov. isolated from saline soil.</title>
        <authorList>
            <person name="Sun J.-Q."/>
            <person name="Xu L."/>
        </authorList>
    </citation>
    <scope>NUCLEOTIDE SEQUENCE [LARGE SCALE GENOMIC DNA]</scope>
    <source>
        <strain evidence="2 3">LN3S3</strain>
    </source>
</reference>
<dbReference type="RefSeq" id="WP_141613983.1">
    <property type="nucleotide sequence ID" value="NZ_CP041253.1"/>
</dbReference>
<proteinExistence type="predicted"/>
<dbReference type="Proteomes" id="UP000316614">
    <property type="component" value="Chromosome"/>
</dbReference>
<feature type="domain" description="Multi-ubiquitin" evidence="1">
    <location>
        <begin position="36"/>
        <end position="93"/>
    </location>
</feature>
<dbReference type="InterPro" id="IPR027802">
    <property type="entry name" value="Multi-ubiquitin_dom"/>
</dbReference>
<accession>A0A514CFZ0</accession>
<dbReference type="InterPro" id="IPR025701">
    <property type="entry name" value="UBQ-conjugat_E2_E"/>
</dbReference>
<evidence type="ECO:0000313" key="3">
    <source>
        <dbReference type="Proteomes" id="UP000316614"/>
    </source>
</evidence>
<organism evidence="2 3">
    <name type="scientific">Echinicola soli</name>
    <dbReference type="NCBI Taxonomy" id="2591634"/>
    <lineage>
        <taxon>Bacteria</taxon>
        <taxon>Pseudomonadati</taxon>
        <taxon>Bacteroidota</taxon>
        <taxon>Cytophagia</taxon>
        <taxon>Cytophagales</taxon>
        <taxon>Cyclobacteriaceae</taxon>
        <taxon>Echinicola</taxon>
    </lineage>
</organism>
<keyword evidence="3" id="KW-1185">Reference proteome</keyword>
<dbReference type="Pfam" id="PF14462">
    <property type="entry name" value="Prok-E2_E"/>
    <property type="match status" value="1"/>
</dbReference>
<evidence type="ECO:0000313" key="2">
    <source>
        <dbReference type="EMBL" id="QDH78729.1"/>
    </source>
</evidence>
<dbReference type="AlphaFoldDB" id="A0A514CFZ0"/>
<gene>
    <name evidence="2" type="ORF">FKX85_06635</name>
</gene>
<sequence>MKNKIDIEAFYLEGKKVETGCFYMIKVTSDITGEKDKFLVEKEKVTGREILLLSDHTPPKNFILKIKGKNKRTIELDDIVDLTEPGIEKFIVYPASCTEGSPSPRRDFHLFPDDQKFLSEKQYTWEAITEGRVNWILIKGFKLPNGLNHASIDIAVKIPQQYPRAEIDMIFFPAKISRDNGREFSRQTPTTFRGKHWYQWSRHRNKRISPWKPGVDNLETHLDLMYHCLQQEAA</sequence>
<name>A0A514CFZ0_9BACT</name>
<dbReference type="KEGG" id="echi:FKX85_06635"/>
<dbReference type="Pfam" id="PF14452">
    <property type="entry name" value="Multi_ubiq"/>
    <property type="match status" value="1"/>
</dbReference>
<evidence type="ECO:0000259" key="1">
    <source>
        <dbReference type="Pfam" id="PF14452"/>
    </source>
</evidence>